<dbReference type="PANTHER" id="PTHR36842:SF1">
    <property type="entry name" value="PROTEIN TOLB"/>
    <property type="match status" value="1"/>
</dbReference>
<proteinExistence type="inferred from homology"/>
<feature type="chain" id="PRO_5046282830" evidence="3">
    <location>
        <begin position="32"/>
        <end position="1141"/>
    </location>
</feature>
<feature type="region of interest" description="Disordered" evidence="2">
    <location>
        <begin position="672"/>
        <end position="705"/>
    </location>
</feature>
<evidence type="ECO:0000256" key="2">
    <source>
        <dbReference type="SAM" id="MobiDB-lite"/>
    </source>
</evidence>
<dbReference type="EMBL" id="JBHULU010000020">
    <property type="protein sequence ID" value="MFD2514947.1"/>
    <property type="molecule type" value="Genomic_DNA"/>
</dbReference>
<keyword evidence="6" id="KW-1185">Reference proteome</keyword>
<dbReference type="InterPro" id="IPR032466">
    <property type="entry name" value="Metal_Hydrolase"/>
</dbReference>
<evidence type="ECO:0000259" key="4">
    <source>
        <dbReference type="Pfam" id="PF01979"/>
    </source>
</evidence>
<dbReference type="PANTHER" id="PTHR36842">
    <property type="entry name" value="PROTEIN TOLB HOMOLOG"/>
    <property type="match status" value="1"/>
</dbReference>
<dbReference type="Pfam" id="PF01979">
    <property type="entry name" value="Amidohydro_1"/>
    <property type="match status" value="1"/>
</dbReference>
<dbReference type="Gene3D" id="3.30.110.90">
    <property type="entry name" value="Amidohydrolase"/>
    <property type="match status" value="1"/>
</dbReference>
<comment type="similarity">
    <text evidence="1">Belongs to the TolB family.</text>
</comment>
<protein>
    <submittedName>
        <fullName evidence="5">Amidohydrolase family protein</fullName>
    </submittedName>
</protein>
<sequence length="1141" mass="126093">MHQTLYNTKSRWKKSLLVLCSLGLMISPAMAQDTAKTEKDKEKKDKKDLPLEGTRKVKINTTEGSWLAIDVSPDGNQIVFDMLGDLYLLSIKGGKAEQLTSGMQFDTQAKFSPDGKSIVFVSDKDGADNIWTMDLATKKTKQISKSKNDNFQAAEWTPDGEYIVASKGRRNLKLHLYHKDGGSGAELISKPDNLKTVEPAFGKDSRYIWFAQRNGAWNYNAQLPQYQLATYDRETGDVDVRTSRYGSAFTPTLSPDGNWLVYGTRHNDNTGLVAQNLKTGDEKWLAYPVQRDEQESIAPLGVLPAMSFTPDSKNLVASYGGKIYSIPVAGGDAKEIPFQVDAELEVGPKLDFKFPISDEKMMTVTQIRDAAVSPNGKQIAFTALDRLYVMDYPGGTPKRLTTADHTEAQPAWSPDGKQIAFVTWDEKTGGSIYKLNANGKGKPSKITVEKAVFQDPVWSPDGSKIVFVKGSAQAYREATGPGAFASRQSINWVSAKGGETNYVTKADVGANPHFVKGDDRIYLYNGSDGLISIRWDGTDKKSFLKVKGITTYGSVEDMIEEEMNHNMHLEEREPQQKPSTASTVIKAPVGDKALALINNEIYVVTIPVTGGETPTISVADVSSSAFPSWKLTEIGGQFPSWSADGKTVYWSIGNGFFAYNLDEAKARQEELERKKEAEKEKAKAENGKSEEKKDDKAKEEKKDEGYKPVETKIAIQVPRDIPQGTILLQGARIITMKGDEVIENGDILIENNRIKAVGATGTLNAPKEAKIVDVKGKTITPGFIDTHAHMWPRWGVHTNQVWIYAANLAYGVTTTRDPQTATTDVLTYADMVDAGKMIGPRVYSTGPGVGYWAYNLKSLDHAKQVLKQYSEYYNTKTIKMYLVGNRQHRQWVIMAAKEQGLLPTTEGGLDFKLNMTQAIDGYPGHEHSFPIYPLYKDVVDFVAKTEMTYTPTLLVSYGGPWAENYYYATENVLGDKKLNYFTPKAELDAKARRRPGWFAKEEHIFERHAEFVNDLVKAGGLAGVGSHGQLQGLGYHWELWSVQSGGMSNLDALKTATILGARGLGLDGDLGSIEGGKLADLVIMDQNPLENIRNTNTIKYVMRNGRLYDASTLDQLAPTKQEAPSFDWHSAMPVGVPGIQE</sequence>
<accession>A0ABW5IPN3</accession>
<dbReference type="Gene3D" id="2.30.40.10">
    <property type="entry name" value="Urease, subunit C, domain 1"/>
    <property type="match status" value="2"/>
</dbReference>
<evidence type="ECO:0000256" key="3">
    <source>
        <dbReference type="SAM" id="SignalP"/>
    </source>
</evidence>
<dbReference type="Gene3D" id="2.120.10.30">
    <property type="entry name" value="TolB, C-terminal domain"/>
    <property type="match status" value="2"/>
</dbReference>
<name>A0ABW5IPN3_9BACT</name>
<dbReference type="InterPro" id="IPR011659">
    <property type="entry name" value="WD40"/>
</dbReference>
<evidence type="ECO:0000256" key="1">
    <source>
        <dbReference type="ARBA" id="ARBA00009820"/>
    </source>
</evidence>
<gene>
    <name evidence="5" type="ORF">ACFSRY_13805</name>
</gene>
<dbReference type="SUPFAM" id="SSF69304">
    <property type="entry name" value="Tricorn protease N-terminal domain"/>
    <property type="match status" value="2"/>
</dbReference>
<evidence type="ECO:0000313" key="5">
    <source>
        <dbReference type="EMBL" id="MFD2514947.1"/>
    </source>
</evidence>
<dbReference type="Pfam" id="PF07676">
    <property type="entry name" value="PD40"/>
    <property type="match status" value="4"/>
</dbReference>
<keyword evidence="3" id="KW-0732">Signal</keyword>
<evidence type="ECO:0000313" key="6">
    <source>
        <dbReference type="Proteomes" id="UP001597544"/>
    </source>
</evidence>
<comment type="caution">
    <text evidence="5">The sequence shown here is derived from an EMBL/GenBank/DDBJ whole genome shotgun (WGS) entry which is preliminary data.</text>
</comment>
<dbReference type="InterPro" id="IPR006680">
    <property type="entry name" value="Amidohydro-rel"/>
</dbReference>
<dbReference type="RefSeq" id="WP_377508670.1">
    <property type="nucleotide sequence ID" value="NZ_JBHULU010000020.1"/>
</dbReference>
<dbReference type="SUPFAM" id="SSF51556">
    <property type="entry name" value="Metallo-dependent hydrolases"/>
    <property type="match status" value="1"/>
</dbReference>
<dbReference type="Proteomes" id="UP001597544">
    <property type="component" value="Unassembled WGS sequence"/>
</dbReference>
<dbReference type="SUPFAM" id="SSF51338">
    <property type="entry name" value="Composite domain of metallo-dependent hydrolases"/>
    <property type="match status" value="1"/>
</dbReference>
<dbReference type="InterPro" id="IPR011042">
    <property type="entry name" value="6-blade_b-propeller_TolB-like"/>
</dbReference>
<dbReference type="InterPro" id="IPR011059">
    <property type="entry name" value="Metal-dep_hydrolase_composite"/>
</dbReference>
<feature type="signal peptide" evidence="3">
    <location>
        <begin position="1"/>
        <end position="31"/>
    </location>
</feature>
<dbReference type="Pfam" id="PF26549">
    <property type="entry name" value="Tricorn_N"/>
    <property type="match status" value="1"/>
</dbReference>
<reference evidence="6" key="1">
    <citation type="journal article" date="2019" name="Int. J. Syst. Evol. Microbiol.">
        <title>The Global Catalogue of Microorganisms (GCM) 10K type strain sequencing project: providing services to taxonomists for standard genome sequencing and annotation.</title>
        <authorList>
            <consortium name="The Broad Institute Genomics Platform"/>
            <consortium name="The Broad Institute Genome Sequencing Center for Infectious Disease"/>
            <person name="Wu L."/>
            <person name="Ma J."/>
        </authorList>
    </citation>
    <scope>NUCLEOTIDE SEQUENCE [LARGE SCALE GENOMIC DNA]</scope>
    <source>
        <strain evidence="6">KCTC 42498</strain>
    </source>
</reference>
<feature type="domain" description="Amidohydrolase-related" evidence="4">
    <location>
        <begin position="778"/>
        <end position="1107"/>
    </location>
</feature>
<organism evidence="5 6">
    <name type="scientific">Pontibacter locisalis</name>
    <dbReference type="NCBI Taxonomy" id="1719035"/>
    <lineage>
        <taxon>Bacteria</taxon>
        <taxon>Pseudomonadati</taxon>
        <taxon>Bacteroidota</taxon>
        <taxon>Cytophagia</taxon>
        <taxon>Cytophagales</taxon>
        <taxon>Hymenobacteraceae</taxon>
        <taxon>Pontibacter</taxon>
    </lineage>
</organism>